<organism evidence="1 2">
    <name type="scientific">Edaphochlamys debaryana</name>
    <dbReference type="NCBI Taxonomy" id="47281"/>
    <lineage>
        <taxon>Eukaryota</taxon>
        <taxon>Viridiplantae</taxon>
        <taxon>Chlorophyta</taxon>
        <taxon>core chlorophytes</taxon>
        <taxon>Chlorophyceae</taxon>
        <taxon>CS clade</taxon>
        <taxon>Chlamydomonadales</taxon>
        <taxon>Chlamydomonadales incertae sedis</taxon>
        <taxon>Edaphochlamys</taxon>
    </lineage>
</organism>
<reference evidence="1" key="1">
    <citation type="journal article" date="2020" name="bioRxiv">
        <title>Comparative genomics of Chlamydomonas.</title>
        <authorList>
            <person name="Craig R.J."/>
            <person name="Hasan A.R."/>
            <person name="Ness R.W."/>
            <person name="Keightley P.D."/>
        </authorList>
    </citation>
    <scope>NUCLEOTIDE SEQUENCE</scope>
    <source>
        <strain evidence="1">CCAP 11/70</strain>
    </source>
</reference>
<comment type="caution">
    <text evidence="1">The sequence shown here is derived from an EMBL/GenBank/DDBJ whole genome shotgun (WGS) entry which is preliminary data.</text>
</comment>
<protein>
    <submittedName>
        <fullName evidence="1">Uncharacterized protein</fullName>
    </submittedName>
</protein>
<dbReference type="AlphaFoldDB" id="A0A835XEG3"/>
<accession>A0A835XEG3</accession>
<dbReference type="Proteomes" id="UP000612055">
    <property type="component" value="Unassembled WGS sequence"/>
</dbReference>
<evidence type="ECO:0000313" key="1">
    <source>
        <dbReference type="EMBL" id="KAG2482191.1"/>
    </source>
</evidence>
<name>A0A835XEG3_9CHLO</name>
<keyword evidence="2" id="KW-1185">Reference proteome</keyword>
<evidence type="ECO:0000313" key="2">
    <source>
        <dbReference type="Proteomes" id="UP000612055"/>
    </source>
</evidence>
<gene>
    <name evidence="1" type="ORF">HYH03_018860</name>
</gene>
<dbReference type="EMBL" id="JAEHOE010000247">
    <property type="protein sequence ID" value="KAG2482191.1"/>
    <property type="molecule type" value="Genomic_DNA"/>
</dbReference>
<feature type="non-terminal residue" evidence="1">
    <location>
        <position position="1"/>
    </location>
</feature>
<proteinExistence type="predicted"/>
<sequence>MVVLLPRVRPRDLRLDTGSCPAGKASGNTCNEVSTVSYYILNTVYTFEARQVDGRGGAHSSLSNSVGW</sequence>